<dbReference type="GO" id="GO:0031213">
    <property type="term" value="C:RSF complex"/>
    <property type="evidence" value="ECO:0007669"/>
    <property type="project" value="InterPro"/>
</dbReference>
<evidence type="ECO:0000256" key="2">
    <source>
        <dbReference type="ARBA" id="ARBA00022771"/>
    </source>
</evidence>
<dbReference type="InterPro" id="IPR001965">
    <property type="entry name" value="Znf_PHD"/>
</dbReference>
<sequence length="813" mass="86617">MPAVRRPSRRSTVTPTAAAAAVTAAAATTPSSPAAHGSASSVSSRSSSRRAAVKPEPEPSPTTLPRSSRRSARTAAANAAAATAAADGDAAADAATGPAAPAALEPMREPVREPVPEAVQQLRRLWQFAGVSQFLHLFRTAFKLGDVATDLLEGQLANTLPSAPLLDIVLALLRRLSNARGIDAANWAHHFRFQLRKHEHLLDADARAALDAAGAFRDAWDELDDLDLRAKVAVLHGLCEWQLDASEPFRALVGAHVDDDADAWRVSPVGWDRHGATYYLFDDNRLYCDALAPAPKKRSVQSRTGGGGGGASPVSTWSTVCVTIEDWTAFPERFAKSKHVDEAAFYAWLTNEALPQVLPVLRERQREVERQRALLTAKRSNRLQSLSLQIEERDRRETERRQRAEAEYRQRMERIRLQREARERNAMLLVREERLREWARFVRRRKRHQAREAAAAPAADAAAAADADLQPEQGEEVPVSEGPVKQEATSHGAAPAASATPEVAINAVKPETSASWPSPEPTAMAMDVEADAGASADMDMDIVVEGGSGSGSPRGPMTPSREASPAADAGDLDAASTASSTATRTSSRRTSLRTSRVSEAAQERARQRDVELAQSLARQRLQQRRRAQQAAAQAAQGGEWYFDCDVCGLAGRNLDDGEAMVECGRCGVWGHLSCAARAAAAAVAASDAGRSDDDGADGGPPSEHLWRERDFVCANCARRDAPSPDATAGGGGLPAALAALLADVPETDSEAEAAAAARAAAERAAQREKARLARLARDRLKRERPAQPPTPSPGASPGHGGGARLPAVLAAAP</sequence>
<keyword evidence="7" id="KW-1185">Reference proteome</keyword>
<feature type="compositionally biased region" description="Low complexity" evidence="4">
    <location>
        <begin position="73"/>
        <end position="105"/>
    </location>
</feature>
<dbReference type="Proteomes" id="UP000274922">
    <property type="component" value="Unassembled WGS sequence"/>
</dbReference>
<proteinExistence type="predicted"/>
<dbReference type="GO" id="GO:0008270">
    <property type="term" value="F:zinc ion binding"/>
    <property type="evidence" value="ECO:0007669"/>
    <property type="project" value="UniProtKB-KW"/>
</dbReference>
<evidence type="ECO:0000313" key="7">
    <source>
        <dbReference type="Proteomes" id="UP000274922"/>
    </source>
</evidence>
<feature type="compositionally biased region" description="Low complexity" evidence="4">
    <location>
        <begin position="453"/>
        <end position="468"/>
    </location>
</feature>
<dbReference type="EMBL" id="ML014459">
    <property type="protein sequence ID" value="RKO98385.1"/>
    <property type="molecule type" value="Genomic_DNA"/>
</dbReference>
<gene>
    <name evidence="6" type="ORF">CXG81DRAFT_28780</name>
</gene>
<feature type="compositionally biased region" description="Low complexity" evidence="4">
    <location>
        <begin position="487"/>
        <end position="501"/>
    </location>
</feature>
<evidence type="ECO:0000313" key="6">
    <source>
        <dbReference type="EMBL" id="RKO98385.1"/>
    </source>
</evidence>
<evidence type="ECO:0000259" key="5">
    <source>
        <dbReference type="SMART" id="SM00249"/>
    </source>
</evidence>
<protein>
    <recommendedName>
        <fullName evidence="5">Zinc finger PHD-type domain-containing protein</fullName>
    </recommendedName>
</protein>
<keyword evidence="2" id="KW-0863">Zinc-finger</keyword>
<feature type="compositionally biased region" description="Basic and acidic residues" evidence="4">
    <location>
        <begin position="760"/>
        <end position="785"/>
    </location>
</feature>
<dbReference type="GO" id="GO:0006355">
    <property type="term" value="P:regulation of DNA-templated transcription"/>
    <property type="evidence" value="ECO:0007669"/>
    <property type="project" value="InterPro"/>
</dbReference>
<accession>A0A4P9X0J7</accession>
<feature type="region of interest" description="Disordered" evidence="4">
    <location>
        <begin position="752"/>
        <end position="813"/>
    </location>
</feature>
<reference evidence="7" key="1">
    <citation type="journal article" date="2018" name="Nat. Microbiol.">
        <title>Leveraging single-cell genomics to expand the fungal tree of life.</title>
        <authorList>
            <person name="Ahrendt S.R."/>
            <person name="Quandt C.A."/>
            <person name="Ciobanu D."/>
            <person name="Clum A."/>
            <person name="Salamov A."/>
            <person name="Andreopoulos B."/>
            <person name="Cheng J.F."/>
            <person name="Woyke T."/>
            <person name="Pelin A."/>
            <person name="Henrissat B."/>
            <person name="Reynolds N.K."/>
            <person name="Benny G.L."/>
            <person name="Smith M.E."/>
            <person name="James T.Y."/>
            <person name="Grigoriev I.V."/>
        </authorList>
    </citation>
    <scope>NUCLEOTIDE SEQUENCE [LARGE SCALE GENOMIC DNA]</scope>
    <source>
        <strain evidence="7">ATCC 52028</strain>
    </source>
</reference>
<dbReference type="InterPro" id="IPR006311">
    <property type="entry name" value="TAT_signal"/>
</dbReference>
<evidence type="ECO:0000256" key="1">
    <source>
        <dbReference type="ARBA" id="ARBA00022723"/>
    </source>
</evidence>
<feature type="region of interest" description="Disordered" evidence="4">
    <location>
        <begin position="1"/>
        <end position="110"/>
    </location>
</feature>
<feature type="compositionally biased region" description="Low complexity" evidence="4">
    <location>
        <begin position="563"/>
        <end position="585"/>
    </location>
</feature>
<feature type="non-terminal residue" evidence="6">
    <location>
        <position position="813"/>
    </location>
</feature>
<dbReference type="InterPro" id="IPR011011">
    <property type="entry name" value="Znf_FYVE_PHD"/>
</dbReference>
<dbReference type="OrthoDB" id="303107at2759"/>
<keyword evidence="1" id="KW-0479">Metal-binding</keyword>
<keyword evidence="3" id="KW-0862">Zinc</keyword>
<dbReference type="Gene3D" id="3.30.40.10">
    <property type="entry name" value="Zinc/RING finger domain, C3HC4 (zinc finger)"/>
    <property type="match status" value="1"/>
</dbReference>
<dbReference type="SUPFAM" id="SSF57903">
    <property type="entry name" value="FYVE/PHD zinc finger"/>
    <property type="match status" value="1"/>
</dbReference>
<feature type="region of interest" description="Disordered" evidence="4">
    <location>
        <begin position="452"/>
        <end position="501"/>
    </location>
</feature>
<feature type="domain" description="Zinc finger PHD-type" evidence="5">
    <location>
        <begin position="643"/>
        <end position="717"/>
    </location>
</feature>
<feature type="region of interest" description="Disordered" evidence="4">
    <location>
        <begin position="542"/>
        <end position="607"/>
    </location>
</feature>
<dbReference type="PANTHER" id="PTHR14296">
    <property type="entry name" value="REMODELING AND SPACING FACTOR 1"/>
    <property type="match status" value="1"/>
</dbReference>
<dbReference type="AlphaFoldDB" id="A0A4P9X0J7"/>
<dbReference type="PROSITE" id="PS51318">
    <property type="entry name" value="TAT"/>
    <property type="match status" value="1"/>
</dbReference>
<evidence type="ECO:0000256" key="4">
    <source>
        <dbReference type="SAM" id="MobiDB-lite"/>
    </source>
</evidence>
<dbReference type="InterPro" id="IPR028938">
    <property type="entry name" value="Rsf1-like"/>
</dbReference>
<dbReference type="SMART" id="SM00249">
    <property type="entry name" value="PHD"/>
    <property type="match status" value="1"/>
</dbReference>
<organism evidence="6 7">
    <name type="scientific">Caulochytrium protostelioides</name>
    <dbReference type="NCBI Taxonomy" id="1555241"/>
    <lineage>
        <taxon>Eukaryota</taxon>
        <taxon>Fungi</taxon>
        <taxon>Fungi incertae sedis</taxon>
        <taxon>Chytridiomycota</taxon>
        <taxon>Chytridiomycota incertae sedis</taxon>
        <taxon>Chytridiomycetes</taxon>
        <taxon>Caulochytriales</taxon>
        <taxon>Caulochytriaceae</taxon>
        <taxon>Caulochytrium</taxon>
    </lineage>
</organism>
<feature type="compositionally biased region" description="Low complexity" evidence="4">
    <location>
        <begin position="1"/>
        <end position="46"/>
    </location>
</feature>
<name>A0A4P9X0J7_9FUNG</name>
<dbReference type="STRING" id="1555241.A0A4P9X0J7"/>
<dbReference type="PANTHER" id="PTHR14296:SF3">
    <property type="entry name" value="DIKAR, ISOFORM F"/>
    <property type="match status" value="1"/>
</dbReference>
<dbReference type="InterPro" id="IPR013083">
    <property type="entry name" value="Znf_RING/FYVE/PHD"/>
</dbReference>
<evidence type="ECO:0000256" key="3">
    <source>
        <dbReference type="ARBA" id="ARBA00022833"/>
    </source>
</evidence>